<accession>A0A0E9V0I2</accession>
<dbReference type="EMBL" id="GBXM01037849">
    <property type="protein sequence ID" value="JAH70728.1"/>
    <property type="molecule type" value="Transcribed_RNA"/>
</dbReference>
<dbReference type="AlphaFoldDB" id="A0A0E9V0I2"/>
<protein>
    <submittedName>
        <fullName evidence="1">Uncharacterized protein</fullName>
    </submittedName>
</protein>
<name>A0A0E9V0I2_ANGAN</name>
<reference evidence="1" key="2">
    <citation type="journal article" date="2015" name="Fish Shellfish Immunol.">
        <title>Early steps in the European eel (Anguilla anguilla)-Vibrio vulnificus interaction in the gills: Role of the RtxA13 toxin.</title>
        <authorList>
            <person name="Callol A."/>
            <person name="Pajuelo D."/>
            <person name="Ebbesson L."/>
            <person name="Teles M."/>
            <person name="MacKenzie S."/>
            <person name="Amaro C."/>
        </authorList>
    </citation>
    <scope>NUCLEOTIDE SEQUENCE</scope>
</reference>
<sequence length="35" mass="4075">MVDLQEQGYHLFSVYLKTHSNIASREPLGLLTHYI</sequence>
<organism evidence="1">
    <name type="scientific">Anguilla anguilla</name>
    <name type="common">European freshwater eel</name>
    <name type="synonym">Muraena anguilla</name>
    <dbReference type="NCBI Taxonomy" id="7936"/>
    <lineage>
        <taxon>Eukaryota</taxon>
        <taxon>Metazoa</taxon>
        <taxon>Chordata</taxon>
        <taxon>Craniata</taxon>
        <taxon>Vertebrata</taxon>
        <taxon>Euteleostomi</taxon>
        <taxon>Actinopterygii</taxon>
        <taxon>Neopterygii</taxon>
        <taxon>Teleostei</taxon>
        <taxon>Anguilliformes</taxon>
        <taxon>Anguillidae</taxon>
        <taxon>Anguilla</taxon>
    </lineage>
</organism>
<proteinExistence type="predicted"/>
<evidence type="ECO:0000313" key="1">
    <source>
        <dbReference type="EMBL" id="JAH70728.1"/>
    </source>
</evidence>
<reference evidence="1" key="1">
    <citation type="submission" date="2014-11" db="EMBL/GenBank/DDBJ databases">
        <authorList>
            <person name="Amaro Gonzalez C."/>
        </authorList>
    </citation>
    <scope>NUCLEOTIDE SEQUENCE</scope>
</reference>